<evidence type="ECO:0008006" key="4">
    <source>
        <dbReference type="Google" id="ProtNLM"/>
    </source>
</evidence>
<accession>A0A7S6VNF9</accession>
<dbReference type="Proteomes" id="UP000593812">
    <property type="component" value="Chromosome"/>
</dbReference>
<name>A0A7S6VNF9_9GAMM</name>
<keyword evidence="1" id="KW-0732">Signal</keyword>
<proteinExistence type="predicted"/>
<evidence type="ECO:0000313" key="2">
    <source>
        <dbReference type="EMBL" id="QOW41968.1"/>
    </source>
</evidence>
<protein>
    <recommendedName>
        <fullName evidence="4">DUF4252 domain-containing protein</fullName>
    </recommendedName>
</protein>
<evidence type="ECO:0000256" key="1">
    <source>
        <dbReference type="SAM" id="SignalP"/>
    </source>
</evidence>
<dbReference type="RefSeq" id="WP_180191944.1">
    <property type="nucleotide sequence ID" value="NZ_CP048654.1"/>
</dbReference>
<dbReference type="AlphaFoldDB" id="A0A7S6VNF9"/>
<reference evidence="2 3" key="1">
    <citation type="submission" date="2020-02" db="EMBL/GenBank/DDBJ databases">
        <title>Tigecycline-resistant Acinetobacter species from pigs and migratory birds.</title>
        <authorList>
            <person name="Chen C."/>
            <person name="Sun J."/>
            <person name="Liao X.-P."/>
            <person name="Liu Y.-H."/>
        </authorList>
    </citation>
    <scope>NUCLEOTIDE SEQUENCE [LARGE SCALE GENOMIC DNA]</scope>
    <source>
        <strain evidence="2 3">C15_T</strain>
    </source>
</reference>
<dbReference type="EMBL" id="CP048654">
    <property type="protein sequence ID" value="QOW41968.1"/>
    <property type="molecule type" value="Genomic_DNA"/>
</dbReference>
<sequence length="173" mass="18830">MKKLLIIVSLILTSNVSFANNPTHGVFINGKEIDMEDTYKSLVKKLGKDSYMNWEVAGLDIHASTNEYGLSSLSVTSLKPTKHRVEVYKSKFTFNESLRSVANKLKPGCFDIIRGKGGATYSFISNTGAEGEISVVVSSTINGNPTVQQLLNARVDSVAFSYDALEPNGTCVE</sequence>
<evidence type="ECO:0000313" key="3">
    <source>
        <dbReference type="Proteomes" id="UP000593812"/>
    </source>
</evidence>
<organism evidence="2 3">
    <name type="scientific">Acinetobacter indicus</name>
    <dbReference type="NCBI Taxonomy" id="756892"/>
    <lineage>
        <taxon>Bacteria</taxon>
        <taxon>Pseudomonadati</taxon>
        <taxon>Pseudomonadota</taxon>
        <taxon>Gammaproteobacteria</taxon>
        <taxon>Moraxellales</taxon>
        <taxon>Moraxellaceae</taxon>
        <taxon>Acinetobacter</taxon>
    </lineage>
</organism>
<gene>
    <name evidence="2" type="ORF">G0027_03315</name>
</gene>
<feature type="chain" id="PRO_5032332931" description="DUF4252 domain-containing protein" evidence="1">
    <location>
        <begin position="20"/>
        <end position="173"/>
    </location>
</feature>
<feature type="signal peptide" evidence="1">
    <location>
        <begin position="1"/>
        <end position="19"/>
    </location>
</feature>